<dbReference type="EMBL" id="AP018930">
    <property type="protein sequence ID" value="BBG25822.1"/>
    <property type="molecule type" value="Genomic_DNA"/>
</dbReference>
<protein>
    <submittedName>
        <fullName evidence="1">Uncharacterized protein</fullName>
    </submittedName>
</protein>
<proteinExistence type="predicted"/>
<evidence type="ECO:0000313" key="2">
    <source>
        <dbReference type="Proteomes" id="UP000325030"/>
    </source>
</evidence>
<evidence type="ECO:0000313" key="1">
    <source>
        <dbReference type="EMBL" id="BBG25822.1"/>
    </source>
</evidence>
<reference evidence="2" key="1">
    <citation type="submission" date="2018-09" db="EMBL/GenBank/DDBJ databases">
        <title>Complete Genome Sequencing of Sulfolobus sp. JCM 16834.</title>
        <authorList>
            <person name="Kato S."/>
            <person name="Itoh T."/>
            <person name="Ohkuma M."/>
        </authorList>
    </citation>
    <scope>NUCLEOTIDE SEQUENCE [LARGE SCALE GENOMIC DNA]</scope>
    <source>
        <strain evidence="2">IC-007</strain>
    </source>
</reference>
<accession>A0A510E028</accession>
<dbReference type="AlphaFoldDB" id="A0A510E028"/>
<organism evidence="1 2">
    <name type="scientific">Sulfuracidifex tepidarius</name>
    <dbReference type="NCBI Taxonomy" id="1294262"/>
    <lineage>
        <taxon>Archaea</taxon>
        <taxon>Thermoproteota</taxon>
        <taxon>Thermoprotei</taxon>
        <taxon>Sulfolobales</taxon>
        <taxon>Sulfolobaceae</taxon>
        <taxon>Sulfuracidifex</taxon>
    </lineage>
</organism>
<gene>
    <name evidence="1" type="ORF">IC007_0327</name>
</gene>
<dbReference type="Proteomes" id="UP000325030">
    <property type="component" value="Chromosome"/>
</dbReference>
<sequence length="52" mass="6124">MERETLVKVCKKMESGGLEKNSKGKIHTILNEEKKLMKKSFLEVKYFVSLRH</sequence>
<name>A0A510E028_9CREN</name>